<gene>
    <name evidence="4" type="ORF">F0L17_09555</name>
</gene>
<organism evidence="4 5">
    <name type="scientific">Streptomyces taklimakanensis</name>
    <dbReference type="NCBI Taxonomy" id="2569853"/>
    <lineage>
        <taxon>Bacteria</taxon>
        <taxon>Bacillati</taxon>
        <taxon>Actinomycetota</taxon>
        <taxon>Actinomycetes</taxon>
        <taxon>Kitasatosporales</taxon>
        <taxon>Streptomycetaceae</taxon>
        <taxon>Streptomyces</taxon>
    </lineage>
</organism>
<sequence>MPSSSYPPPQDWGPYSQDWGHQEPEPLPPQAPAPEPPPRDGMGIAALVLGLIALTLFWTVLVGVVLGVLAVVFGLVGHRRAARGEATNGWMALAGAVTGLVGLALSATLIAATLAFLNSDAFDDFRACMRDAPGSTERGQCVEELGDRLW</sequence>
<evidence type="ECO:0000256" key="1">
    <source>
        <dbReference type="SAM" id="MobiDB-lite"/>
    </source>
</evidence>
<feature type="transmembrane region" description="Helical" evidence="2">
    <location>
        <begin position="89"/>
        <end position="117"/>
    </location>
</feature>
<feature type="compositionally biased region" description="Pro residues" evidence="1">
    <location>
        <begin position="1"/>
        <end position="11"/>
    </location>
</feature>
<reference evidence="4 5" key="1">
    <citation type="submission" date="2019-11" db="EMBL/GenBank/DDBJ databases">
        <authorList>
            <person name="Yuan L."/>
        </authorList>
    </citation>
    <scope>NUCLEOTIDE SEQUENCE [LARGE SCALE GENOMIC DNA]</scope>
    <source>
        <strain evidence="4 5">TRM43335</strain>
    </source>
</reference>
<accession>A0A6G2BAS8</accession>
<keyword evidence="5" id="KW-1185">Reference proteome</keyword>
<dbReference type="OrthoDB" id="4258104at2"/>
<keyword evidence="2" id="KW-0812">Transmembrane</keyword>
<dbReference type="Pfam" id="PF13828">
    <property type="entry name" value="DUF4190"/>
    <property type="match status" value="1"/>
</dbReference>
<evidence type="ECO:0000256" key="2">
    <source>
        <dbReference type="SAM" id="Phobius"/>
    </source>
</evidence>
<feature type="region of interest" description="Disordered" evidence="1">
    <location>
        <begin position="1"/>
        <end position="39"/>
    </location>
</feature>
<name>A0A6G2BAS8_9ACTN</name>
<dbReference type="RefSeq" id="WP_155070741.1">
    <property type="nucleotide sequence ID" value="NZ_WIXO01000001.1"/>
</dbReference>
<proteinExistence type="predicted"/>
<keyword evidence="2" id="KW-1133">Transmembrane helix</keyword>
<feature type="transmembrane region" description="Helical" evidence="2">
    <location>
        <begin position="44"/>
        <end position="77"/>
    </location>
</feature>
<evidence type="ECO:0000313" key="4">
    <source>
        <dbReference type="EMBL" id="MTE19368.1"/>
    </source>
</evidence>
<dbReference type="Proteomes" id="UP000473014">
    <property type="component" value="Unassembled WGS sequence"/>
</dbReference>
<dbReference type="EMBL" id="WIXO01000001">
    <property type="protein sequence ID" value="MTE19368.1"/>
    <property type="molecule type" value="Genomic_DNA"/>
</dbReference>
<feature type="compositionally biased region" description="Pro residues" evidence="1">
    <location>
        <begin position="25"/>
        <end position="36"/>
    </location>
</feature>
<dbReference type="InterPro" id="IPR025241">
    <property type="entry name" value="DUF4190"/>
</dbReference>
<protein>
    <submittedName>
        <fullName evidence="4">DUF4190 domain-containing protein</fullName>
    </submittedName>
</protein>
<evidence type="ECO:0000259" key="3">
    <source>
        <dbReference type="Pfam" id="PF13828"/>
    </source>
</evidence>
<dbReference type="AlphaFoldDB" id="A0A6G2BAS8"/>
<keyword evidence="2" id="KW-0472">Membrane</keyword>
<comment type="caution">
    <text evidence="4">The sequence shown here is derived from an EMBL/GenBank/DDBJ whole genome shotgun (WGS) entry which is preliminary data.</text>
</comment>
<feature type="domain" description="DUF4190" evidence="3">
    <location>
        <begin position="42"/>
        <end position="107"/>
    </location>
</feature>
<evidence type="ECO:0000313" key="5">
    <source>
        <dbReference type="Proteomes" id="UP000473014"/>
    </source>
</evidence>